<sequence>MIINSINYQCDVPSNYTKEILNDFTTKYLSKLNSYDIVDNETTSKLNLEFLNNDFNTNAFSQFCSLKRCNFQVKYSENSLQLGIIEITFNSSFDLKNAKRIVEESKRTNFKLKVLTKFIFLEKENSLIFVFSETPHNSLLCSFFDEIKGF</sequence>
<reference evidence="1 2" key="1">
    <citation type="submission" date="2017-12" db="EMBL/GenBank/DDBJ databases">
        <title>Confluentibacter flavum sp. nov., isolated from the saline lake.</title>
        <authorList>
            <person name="Yu L."/>
        </authorList>
    </citation>
    <scope>NUCLEOTIDE SEQUENCE [LARGE SCALE GENOMIC DNA]</scope>
    <source>
        <strain evidence="1 2">3B</strain>
    </source>
</reference>
<dbReference type="Proteomes" id="UP000233435">
    <property type="component" value="Unassembled WGS sequence"/>
</dbReference>
<comment type="caution">
    <text evidence="1">The sequence shown here is derived from an EMBL/GenBank/DDBJ whole genome shotgun (WGS) entry which is preliminary data.</text>
</comment>
<protein>
    <submittedName>
        <fullName evidence="1">Uncharacterized protein</fullName>
    </submittedName>
</protein>
<gene>
    <name evidence="1" type="ORF">CSW08_09195</name>
</gene>
<dbReference type="EMBL" id="PJEO01000031">
    <property type="protein sequence ID" value="PKQ45183.1"/>
    <property type="molecule type" value="Genomic_DNA"/>
</dbReference>
<name>A0A2N3HJS5_9FLAO</name>
<accession>A0A2N3HJS5</accession>
<proteinExistence type="predicted"/>
<organism evidence="1 2">
    <name type="scientific">Confluentibacter flavum</name>
    <dbReference type="NCBI Taxonomy" id="1909700"/>
    <lineage>
        <taxon>Bacteria</taxon>
        <taxon>Pseudomonadati</taxon>
        <taxon>Bacteroidota</taxon>
        <taxon>Flavobacteriia</taxon>
        <taxon>Flavobacteriales</taxon>
        <taxon>Flavobacteriaceae</taxon>
        <taxon>Confluentibacter</taxon>
    </lineage>
</organism>
<keyword evidence="2" id="KW-1185">Reference proteome</keyword>
<dbReference type="AlphaFoldDB" id="A0A2N3HJS5"/>
<evidence type="ECO:0000313" key="2">
    <source>
        <dbReference type="Proteomes" id="UP000233435"/>
    </source>
</evidence>
<evidence type="ECO:0000313" key="1">
    <source>
        <dbReference type="EMBL" id="PKQ45183.1"/>
    </source>
</evidence>